<evidence type="ECO:0000256" key="3">
    <source>
        <dbReference type="ARBA" id="ARBA00022692"/>
    </source>
</evidence>
<proteinExistence type="inferred from homology"/>
<keyword evidence="4" id="KW-0999">Mitochondrion inner membrane</keyword>
<evidence type="ECO:0000256" key="9">
    <source>
        <dbReference type="RuleBase" id="RU003945"/>
    </source>
</evidence>
<dbReference type="Pfam" id="PF02096">
    <property type="entry name" value="60KD_IMP"/>
    <property type="match status" value="1"/>
</dbReference>
<gene>
    <name evidence="13" type="ORF">BN1708_000151</name>
</gene>
<evidence type="ECO:0000256" key="7">
    <source>
        <dbReference type="ARBA" id="ARBA00023128"/>
    </source>
</evidence>
<feature type="transmembrane region" description="Helical" evidence="11">
    <location>
        <begin position="510"/>
        <end position="531"/>
    </location>
</feature>
<evidence type="ECO:0000313" key="14">
    <source>
        <dbReference type="Proteomes" id="UP000044602"/>
    </source>
</evidence>
<keyword evidence="7" id="KW-0496">Mitochondrion</keyword>
<dbReference type="GO" id="GO:0005741">
    <property type="term" value="C:mitochondrial outer membrane"/>
    <property type="evidence" value="ECO:0007669"/>
    <property type="project" value="InterPro"/>
</dbReference>
<comment type="subcellular location">
    <subcellularLocation>
        <location evidence="9">Membrane</location>
        <topology evidence="9">Multi-pass membrane protein</topology>
    </subcellularLocation>
    <subcellularLocation>
        <location evidence="1">Mitochondrion inner membrane</location>
        <topology evidence="1">Multi-pass membrane protein</topology>
    </subcellularLocation>
</comment>
<feature type="region of interest" description="Disordered" evidence="10">
    <location>
        <begin position="267"/>
        <end position="294"/>
    </location>
</feature>
<organism evidence="13 14">
    <name type="scientific">Verticillium longisporum</name>
    <name type="common">Verticillium dahliae var. longisporum</name>
    <dbReference type="NCBI Taxonomy" id="100787"/>
    <lineage>
        <taxon>Eukaryota</taxon>
        <taxon>Fungi</taxon>
        <taxon>Dikarya</taxon>
        <taxon>Ascomycota</taxon>
        <taxon>Pezizomycotina</taxon>
        <taxon>Sordariomycetes</taxon>
        <taxon>Hypocreomycetidae</taxon>
        <taxon>Glomerellales</taxon>
        <taxon>Plectosphaerellaceae</taxon>
        <taxon>Verticillium</taxon>
    </lineage>
</organism>
<evidence type="ECO:0000256" key="6">
    <source>
        <dbReference type="ARBA" id="ARBA00022989"/>
    </source>
</evidence>
<feature type="region of interest" description="Disordered" evidence="10">
    <location>
        <begin position="628"/>
        <end position="661"/>
    </location>
</feature>
<dbReference type="EMBL" id="CVQH01000001">
    <property type="protein sequence ID" value="CRJ80052.1"/>
    <property type="molecule type" value="Genomic_DNA"/>
</dbReference>
<feature type="transmembrane region" description="Helical" evidence="11">
    <location>
        <begin position="427"/>
        <end position="450"/>
    </location>
</feature>
<evidence type="ECO:0000256" key="5">
    <source>
        <dbReference type="ARBA" id="ARBA00022946"/>
    </source>
</evidence>
<evidence type="ECO:0000256" key="10">
    <source>
        <dbReference type="SAM" id="MobiDB-lite"/>
    </source>
</evidence>
<dbReference type="GO" id="GO:0032977">
    <property type="term" value="F:membrane insertase activity"/>
    <property type="evidence" value="ECO:0007669"/>
    <property type="project" value="InterPro"/>
</dbReference>
<evidence type="ECO:0000313" key="13">
    <source>
        <dbReference type="EMBL" id="CRJ80052.1"/>
    </source>
</evidence>
<protein>
    <recommendedName>
        <fullName evidence="12">Membrane insertase YidC/Oxa/ALB C-terminal domain-containing protein</fullName>
    </recommendedName>
</protein>
<feature type="compositionally biased region" description="Polar residues" evidence="10">
    <location>
        <begin position="15"/>
        <end position="27"/>
    </location>
</feature>
<evidence type="ECO:0000256" key="8">
    <source>
        <dbReference type="ARBA" id="ARBA00023136"/>
    </source>
</evidence>
<feature type="transmembrane region" description="Helical" evidence="11">
    <location>
        <begin position="343"/>
        <end position="366"/>
    </location>
</feature>
<reference evidence="13 14" key="1">
    <citation type="submission" date="2015-05" db="EMBL/GenBank/DDBJ databases">
        <authorList>
            <person name="Wang D.B."/>
            <person name="Wang M."/>
        </authorList>
    </citation>
    <scope>NUCLEOTIDE SEQUENCE [LARGE SCALE GENOMIC DNA]</scope>
    <source>
        <strain evidence="13">VL1</strain>
    </source>
</reference>
<dbReference type="InterPro" id="IPR028055">
    <property type="entry name" value="YidC/Oxa/ALB_C"/>
</dbReference>
<dbReference type="Pfam" id="PF08219">
    <property type="entry name" value="TOM13"/>
    <property type="match status" value="1"/>
</dbReference>
<name>A0A0G4KCC9_VERLO</name>
<dbReference type="InterPro" id="IPR013262">
    <property type="entry name" value="OMP_MIM1/TOM13_mt"/>
</dbReference>
<evidence type="ECO:0000256" key="4">
    <source>
        <dbReference type="ARBA" id="ARBA00022792"/>
    </source>
</evidence>
<dbReference type="STRING" id="100787.A0A0G4KCC9"/>
<evidence type="ECO:0000256" key="2">
    <source>
        <dbReference type="ARBA" id="ARBA00009877"/>
    </source>
</evidence>
<dbReference type="PANTHER" id="PTHR12428">
    <property type="entry name" value="OXA1"/>
    <property type="match status" value="1"/>
</dbReference>
<evidence type="ECO:0000256" key="1">
    <source>
        <dbReference type="ARBA" id="ARBA00004448"/>
    </source>
</evidence>
<dbReference type="AlphaFoldDB" id="A0A0G4KCC9"/>
<feature type="transmembrane region" description="Helical" evidence="11">
    <location>
        <begin position="470"/>
        <end position="489"/>
    </location>
</feature>
<keyword evidence="6 11" id="KW-1133">Transmembrane helix</keyword>
<keyword evidence="14" id="KW-1185">Reference proteome</keyword>
<dbReference type="PANTHER" id="PTHR12428:SF66">
    <property type="entry name" value="MITOCHONDRIAL INNER MEMBRANE PROTEIN OXA1L"/>
    <property type="match status" value="1"/>
</dbReference>
<sequence length="661" mass="71799">MADEFANPLAESGVTIRSDSEQYSQGEDLSASPPSSSSPVILYKPPTVWSLLRGAAINLFLPFINGMMLGFGELFAHEAAFRLGWGGTKVFPTTRRAHAIGPGLEIREKRTPRTELDDLTKWNGFLQSDYHVTAVVLVVHIDPFPERISGVGDSTEPDIRPQINNMLPSRGALRSLSTGRAYLQAQTTSRLSNGRQFGTTSRIASTSWSGLRPTGKTPGLVRTTVVAGSLSSTRTLSLWSRGPKTEAAPAPATTPEVAAVDTTAPAATTASIPPPEAAVASTTPSFAEGVASAPTPVTDASTFELLTDTTIAQMPEQIGYLKAIGLDFGYGPSSCMQWILEHVYIYTGLPWWATIGSTVLLLRLLLLKPTLNAQQGSAKMQQLQGNAQYAALKQKMQDSMKSGDKSAMMDARQSINHIHKREGVNPFAALWGLVQIPFSYGLFIVLNNMAKIPVPSLENGGLLWFNDLSVSDPFFILPVAAPIAMVAMLKSGTKFAPVQQQAQMKLMMYIFVPLSLIFTIWLPAAVQFYFLCSTLVGWGQNLLFQNPAFRRATGLPELVRPVLPASTSRISGAMFYPPTKRTGSTDANTIDVTAVEEKPKNVFSGAVADLKQTVHGAKGGMGSFVDQARQEQAEKSNKSWEEKRAEEDKRRFKSDLKRRAK</sequence>
<evidence type="ECO:0000259" key="12">
    <source>
        <dbReference type="Pfam" id="PF02096"/>
    </source>
</evidence>
<keyword evidence="8 11" id="KW-0472">Membrane</keyword>
<accession>A0A0G4KCC9</accession>
<dbReference type="CDD" id="cd20069">
    <property type="entry name" value="5TM_Oxa1-like"/>
    <property type="match status" value="1"/>
</dbReference>
<evidence type="ECO:0000256" key="11">
    <source>
        <dbReference type="SAM" id="Phobius"/>
    </source>
</evidence>
<feature type="domain" description="Membrane insertase YidC/Oxa/ALB C-terminal" evidence="12">
    <location>
        <begin position="351"/>
        <end position="545"/>
    </location>
</feature>
<keyword evidence="5" id="KW-0809">Transit peptide</keyword>
<dbReference type="GO" id="GO:0032979">
    <property type="term" value="P:protein insertion into mitochondrial inner membrane from matrix"/>
    <property type="evidence" value="ECO:0007669"/>
    <property type="project" value="TreeGrafter"/>
</dbReference>
<dbReference type="InterPro" id="IPR001708">
    <property type="entry name" value="YidC/ALB3/OXA1/COX18"/>
</dbReference>
<dbReference type="Proteomes" id="UP000044602">
    <property type="component" value="Unassembled WGS sequence"/>
</dbReference>
<dbReference type="GO" id="GO:0005743">
    <property type="term" value="C:mitochondrial inner membrane"/>
    <property type="evidence" value="ECO:0007669"/>
    <property type="project" value="UniProtKB-SubCell"/>
</dbReference>
<feature type="region of interest" description="Disordered" evidence="10">
    <location>
        <begin position="1"/>
        <end position="37"/>
    </location>
</feature>
<comment type="similarity">
    <text evidence="2 9">Belongs to the OXA1/ALB3/YidC family.</text>
</comment>
<keyword evidence="3 9" id="KW-0812">Transmembrane</keyword>